<reference evidence="1 2" key="1">
    <citation type="submission" date="2016-07" db="EMBL/GenBank/DDBJ databases">
        <title>Genome analysis of Flavihumibacter stibioxidans YS-17.</title>
        <authorList>
            <person name="Shi K."/>
            <person name="Han Y."/>
            <person name="Wang G."/>
        </authorList>
    </citation>
    <scope>NUCLEOTIDE SEQUENCE [LARGE SCALE GENOMIC DNA]</scope>
    <source>
        <strain evidence="1 2">YS-17</strain>
    </source>
</reference>
<dbReference type="RefSeq" id="WP_187257925.1">
    <property type="nucleotide sequence ID" value="NZ_JBHULF010000020.1"/>
</dbReference>
<organism evidence="1 2">
    <name type="scientific">Flavihumibacter stibioxidans</name>
    <dbReference type="NCBI Taxonomy" id="1834163"/>
    <lineage>
        <taxon>Bacteria</taxon>
        <taxon>Pseudomonadati</taxon>
        <taxon>Bacteroidota</taxon>
        <taxon>Chitinophagia</taxon>
        <taxon>Chitinophagales</taxon>
        <taxon>Chitinophagaceae</taxon>
        <taxon>Flavihumibacter</taxon>
    </lineage>
</organism>
<sequence length="249" mass="28814">MKRYPLFFVLILVSTLGKGQVFIEMNPKGQDYKGDWTVYGTENLNKSIPDEKVNGSRYWSEDWKLASLYGSNKNVIARLFVRYNLLSQEVHFKDLEGKEQVASPEILKMAVLHPGEDTSGILTVFRNDLPDVYINNKPVQGYLEELNRDTFRLMKLNRRELVVMDARFGTEKRYELRDRLDYFISGNNRVVHLKKLSAEYVLTALPRSSGLRPYIKEQGLSLKKENDVLVLLKAYDEFIKKQPLAGKAD</sequence>
<comment type="caution">
    <text evidence="1">The sequence shown here is derived from an EMBL/GenBank/DDBJ whole genome shotgun (WGS) entry which is preliminary data.</text>
</comment>
<proteinExistence type="predicted"/>
<protein>
    <submittedName>
        <fullName evidence="1">Uncharacterized protein</fullName>
    </submittedName>
</protein>
<name>A0ABR7MCR1_9BACT</name>
<accession>A0ABR7MCR1</accession>
<dbReference type="EMBL" id="MBUA01000028">
    <property type="protein sequence ID" value="MBC6492614.1"/>
    <property type="molecule type" value="Genomic_DNA"/>
</dbReference>
<evidence type="ECO:0000313" key="2">
    <source>
        <dbReference type="Proteomes" id="UP000765802"/>
    </source>
</evidence>
<evidence type="ECO:0000313" key="1">
    <source>
        <dbReference type="EMBL" id="MBC6492614.1"/>
    </source>
</evidence>
<keyword evidence="2" id="KW-1185">Reference proteome</keyword>
<dbReference type="Proteomes" id="UP000765802">
    <property type="component" value="Unassembled WGS sequence"/>
</dbReference>
<gene>
    <name evidence="1" type="ORF">BC349_16245</name>
</gene>